<dbReference type="GO" id="GO:0031410">
    <property type="term" value="C:cytoplasmic vesicle"/>
    <property type="evidence" value="ECO:0007669"/>
    <property type="project" value="TreeGrafter"/>
</dbReference>
<dbReference type="NCBIfam" id="TIGR01297">
    <property type="entry name" value="CDF"/>
    <property type="match status" value="2"/>
</dbReference>
<protein>
    <recommendedName>
        <fullName evidence="10">Cation efflux protein transmembrane domain-containing protein</fullName>
    </recommendedName>
</protein>
<evidence type="ECO:0000256" key="9">
    <source>
        <dbReference type="SAM" id="Phobius"/>
    </source>
</evidence>
<dbReference type="SUPFAM" id="SSF161111">
    <property type="entry name" value="Cation efflux protein transmembrane domain-like"/>
    <property type="match status" value="1"/>
</dbReference>
<accession>A0A2R6NN27</accession>
<feature type="region of interest" description="Disordered" evidence="8">
    <location>
        <begin position="214"/>
        <end position="356"/>
    </location>
</feature>
<feature type="transmembrane region" description="Helical" evidence="9">
    <location>
        <begin position="449"/>
        <end position="467"/>
    </location>
</feature>
<evidence type="ECO:0000256" key="6">
    <source>
        <dbReference type="ARBA" id="ARBA00023065"/>
    </source>
</evidence>
<feature type="transmembrane region" description="Helical" evidence="9">
    <location>
        <begin position="417"/>
        <end position="443"/>
    </location>
</feature>
<dbReference type="InterPro" id="IPR002524">
    <property type="entry name" value="Cation_efflux"/>
</dbReference>
<keyword evidence="4 9" id="KW-0812">Transmembrane</keyword>
<dbReference type="GO" id="GO:0006882">
    <property type="term" value="P:intracellular zinc ion homeostasis"/>
    <property type="evidence" value="ECO:0007669"/>
    <property type="project" value="InterPro"/>
</dbReference>
<evidence type="ECO:0000256" key="7">
    <source>
        <dbReference type="ARBA" id="ARBA00023136"/>
    </source>
</evidence>
<dbReference type="GO" id="GO:0005794">
    <property type="term" value="C:Golgi apparatus"/>
    <property type="evidence" value="ECO:0007669"/>
    <property type="project" value="TreeGrafter"/>
</dbReference>
<dbReference type="Pfam" id="PF01545">
    <property type="entry name" value="Cation_efflux"/>
    <property type="match status" value="2"/>
</dbReference>
<feature type="compositionally biased region" description="Basic and acidic residues" evidence="8">
    <location>
        <begin position="230"/>
        <end position="326"/>
    </location>
</feature>
<organism evidence="11 12">
    <name type="scientific">Hermanssonia centrifuga</name>
    <dbReference type="NCBI Taxonomy" id="98765"/>
    <lineage>
        <taxon>Eukaryota</taxon>
        <taxon>Fungi</taxon>
        <taxon>Dikarya</taxon>
        <taxon>Basidiomycota</taxon>
        <taxon>Agaricomycotina</taxon>
        <taxon>Agaricomycetes</taxon>
        <taxon>Polyporales</taxon>
        <taxon>Meruliaceae</taxon>
        <taxon>Hermanssonia</taxon>
    </lineage>
</organism>
<evidence type="ECO:0000256" key="4">
    <source>
        <dbReference type="ARBA" id="ARBA00022692"/>
    </source>
</evidence>
<comment type="caution">
    <text evidence="11">The sequence shown here is derived from an EMBL/GenBank/DDBJ whole genome shotgun (WGS) entry which is preliminary data.</text>
</comment>
<dbReference type="EMBL" id="MLYV02001062">
    <property type="protein sequence ID" value="PSR73781.1"/>
    <property type="molecule type" value="Genomic_DNA"/>
</dbReference>
<feature type="domain" description="Cation efflux protein transmembrane" evidence="10">
    <location>
        <begin position="88"/>
        <end position="216"/>
    </location>
</feature>
<dbReference type="AlphaFoldDB" id="A0A2R6NN27"/>
<evidence type="ECO:0000313" key="12">
    <source>
        <dbReference type="Proteomes" id="UP000186601"/>
    </source>
</evidence>
<feature type="compositionally biased region" description="Basic and acidic residues" evidence="8">
    <location>
        <begin position="334"/>
        <end position="346"/>
    </location>
</feature>
<feature type="transmembrane region" description="Helical" evidence="9">
    <location>
        <begin position="15"/>
        <end position="33"/>
    </location>
</feature>
<feature type="compositionally biased region" description="Basic residues" evidence="8">
    <location>
        <begin position="214"/>
        <end position="225"/>
    </location>
</feature>
<evidence type="ECO:0000256" key="3">
    <source>
        <dbReference type="ARBA" id="ARBA00022448"/>
    </source>
</evidence>
<feature type="domain" description="Cation efflux protein transmembrane" evidence="10">
    <location>
        <begin position="401"/>
        <end position="474"/>
    </location>
</feature>
<dbReference type="STRING" id="98765.A0A2R6NN27"/>
<evidence type="ECO:0000259" key="10">
    <source>
        <dbReference type="Pfam" id="PF01545"/>
    </source>
</evidence>
<feature type="transmembrane region" description="Helical" evidence="9">
    <location>
        <begin position="88"/>
        <end position="107"/>
    </location>
</feature>
<gene>
    <name evidence="11" type="ORF">PHLCEN_2v10351</name>
</gene>
<keyword evidence="12" id="KW-1185">Reference proteome</keyword>
<sequence length="581" mass="64186">MVRRIAVSPSAQDVTLSYLTSTTSIFLLGFVTFSQRLQFTDIILATCLCYGMRPDHRHRSTESPYASISHIARTYLKSILSNPESRKIFYFLVLNMFYMLIQMLYGIWTNSLGLISDAIHMAFDCMAIGVGLIASVMARWSPNERFTYGYGRIETLSGFSNGVFLILISIFIVFEAIERLMDPPEMNTSQLLLVSSLGLAVNLFGMFAMGGHHHHGGHSHSHGHSSHGPEVAKAHDHGHSHDVDQYDHRHAPSHSHDVGHPHDGDHKHEHAHSHSHDVGHPHDGDHKHEHARSHDVGHSHDDDHNLKHEHTGCESHHNKSHQHSESHSSSCSDSHSHAHDEGEHSQHSPGSDSIEETSRLLALRATDLNSPITPSYHFGHDAHYEKHHAHDHTPNLHDHSHVHDHNHEGHSHNMRGVFLHVMADTLGSVGVIISTLLIQYYGWTGFDPIASLFIAILIAASVIPLVVDTGKVLMLELSDSTSGIEGALSNLHQLEGVESYSSARFWPKDDNSVIGSIHVRVAPSSSAVDPGGPHSRVQGQYIKVDRLVEQVDSLLRGRIKGLEELTIQVEGGGGHGATLSL</sequence>
<evidence type="ECO:0000313" key="11">
    <source>
        <dbReference type="EMBL" id="PSR73781.1"/>
    </source>
</evidence>
<dbReference type="Proteomes" id="UP000186601">
    <property type="component" value="Unassembled WGS sequence"/>
</dbReference>
<keyword evidence="7 9" id="KW-0472">Membrane</keyword>
<dbReference type="GO" id="GO:1904257">
    <property type="term" value="P:zinc ion import into Golgi lumen"/>
    <property type="evidence" value="ECO:0007669"/>
    <property type="project" value="TreeGrafter"/>
</dbReference>
<evidence type="ECO:0000256" key="5">
    <source>
        <dbReference type="ARBA" id="ARBA00022989"/>
    </source>
</evidence>
<evidence type="ECO:0000256" key="1">
    <source>
        <dbReference type="ARBA" id="ARBA00004141"/>
    </source>
</evidence>
<evidence type="ECO:0000256" key="8">
    <source>
        <dbReference type="SAM" id="MobiDB-lite"/>
    </source>
</evidence>
<reference evidence="11 12" key="1">
    <citation type="submission" date="2018-02" db="EMBL/GenBank/DDBJ databases">
        <title>Genome sequence of the basidiomycete white-rot fungus Phlebia centrifuga.</title>
        <authorList>
            <person name="Granchi Z."/>
            <person name="Peng M."/>
            <person name="de Vries R.P."/>
            <person name="Hilden K."/>
            <person name="Makela M.R."/>
            <person name="Grigoriev I."/>
            <person name="Riley R."/>
        </authorList>
    </citation>
    <scope>NUCLEOTIDE SEQUENCE [LARGE SCALE GENOMIC DNA]</scope>
    <source>
        <strain evidence="11 12">FBCC195</strain>
    </source>
</reference>
<feature type="transmembrane region" description="Helical" evidence="9">
    <location>
        <begin position="119"/>
        <end position="138"/>
    </location>
</feature>
<dbReference type="GO" id="GO:0016020">
    <property type="term" value="C:membrane"/>
    <property type="evidence" value="ECO:0007669"/>
    <property type="project" value="UniProtKB-SubCell"/>
</dbReference>
<evidence type="ECO:0000256" key="2">
    <source>
        <dbReference type="ARBA" id="ARBA00008873"/>
    </source>
</evidence>
<dbReference type="GO" id="GO:0005385">
    <property type="term" value="F:zinc ion transmembrane transporter activity"/>
    <property type="evidence" value="ECO:0007669"/>
    <property type="project" value="InterPro"/>
</dbReference>
<keyword evidence="6" id="KW-0406">Ion transport</keyword>
<dbReference type="OrthoDB" id="78669at2759"/>
<keyword evidence="5 9" id="KW-1133">Transmembrane helix</keyword>
<name>A0A2R6NN27_9APHY</name>
<dbReference type="InterPro" id="IPR058533">
    <property type="entry name" value="Cation_efflux_TM"/>
</dbReference>
<keyword evidence="3" id="KW-0813">Transport</keyword>
<dbReference type="PANTHER" id="PTHR45755">
    <property type="match status" value="1"/>
</dbReference>
<feature type="transmembrane region" description="Helical" evidence="9">
    <location>
        <begin position="159"/>
        <end position="177"/>
    </location>
</feature>
<comment type="similarity">
    <text evidence="2">Belongs to the cation diffusion facilitator (CDF) transporter (TC 2.A.4) family. SLC30A subfamily.</text>
</comment>
<feature type="transmembrane region" description="Helical" evidence="9">
    <location>
        <begin position="189"/>
        <end position="209"/>
    </location>
</feature>
<dbReference type="PANTHER" id="PTHR45755:SF4">
    <property type="entry name" value="ZINC TRANSPORTER 7"/>
    <property type="match status" value="1"/>
</dbReference>
<comment type="subcellular location">
    <subcellularLocation>
        <location evidence="1">Membrane</location>
        <topology evidence="1">Multi-pass membrane protein</topology>
    </subcellularLocation>
</comment>
<proteinExistence type="inferred from homology"/>
<dbReference type="InterPro" id="IPR027469">
    <property type="entry name" value="Cation_efflux_TMD_sf"/>
</dbReference>
<dbReference type="InterPro" id="IPR045316">
    <property type="entry name" value="Msc2-like"/>
</dbReference>
<dbReference type="Gene3D" id="1.20.1510.10">
    <property type="entry name" value="Cation efflux protein transmembrane domain"/>
    <property type="match status" value="2"/>
</dbReference>